<dbReference type="Proteomes" id="UP000555407">
    <property type="component" value="Unassembled WGS sequence"/>
</dbReference>
<sequence length="31" mass="3321">MTAVIPAGAAGPVVRLLAWSRISELFWSAHL</sequence>
<dbReference type="AlphaFoldDB" id="A0A7X5VCF0"/>
<gene>
    <name evidence="1" type="ORF">BJY22_003669</name>
</gene>
<protein>
    <submittedName>
        <fullName evidence="1">Uncharacterized protein</fullName>
    </submittedName>
</protein>
<reference evidence="1 2" key="1">
    <citation type="submission" date="2020-03" db="EMBL/GenBank/DDBJ databases">
        <title>Sequencing the genomes of 1000 actinobacteria strains.</title>
        <authorList>
            <person name="Klenk H.-P."/>
        </authorList>
    </citation>
    <scope>NUCLEOTIDE SEQUENCE [LARGE SCALE GENOMIC DNA]</scope>
    <source>
        <strain evidence="1 2">DSM 45490</strain>
    </source>
</reference>
<keyword evidence="2" id="KW-1185">Reference proteome</keyword>
<accession>A0A7X5VCF0</accession>
<evidence type="ECO:0000313" key="2">
    <source>
        <dbReference type="Proteomes" id="UP000555407"/>
    </source>
</evidence>
<dbReference type="EMBL" id="JAASRO010000001">
    <property type="protein sequence ID" value="NIK57952.1"/>
    <property type="molecule type" value="Genomic_DNA"/>
</dbReference>
<proteinExistence type="predicted"/>
<comment type="caution">
    <text evidence="1">The sequence shown here is derived from an EMBL/GenBank/DDBJ whole genome shotgun (WGS) entry which is preliminary data.</text>
</comment>
<evidence type="ECO:0000313" key="1">
    <source>
        <dbReference type="EMBL" id="NIK57952.1"/>
    </source>
</evidence>
<name>A0A7X5VCF0_9ACTN</name>
<organism evidence="1 2">
    <name type="scientific">Kribbella shirazensis</name>
    <dbReference type="NCBI Taxonomy" id="1105143"/>
    <lineage>
        <taxon>Bacteria</taxon>
        <taxon>Bacillati</taxon>
        <taxon>Actinomycetota</taxon>
        <taxon>Actinomycetes</taxon>
        <taxon>Propionibacteriales</taxon>
        <taxon>Kribbellaceae</taxon>
        <taxon>Kribbella</taxon>
    </lineage>
</organism>